<organism evidence="1 2">
    <name type="scientific">Ciceribacter thiooxidans</name>
    <dbReference type="NCBI Taxonomy" id="1969821"/>
    <lineage>
        <taxon>Bacteria</taxon>
        <taxon>Pseudomonadati</taxon>
        <taxon>Pseudomonadota</taxon>
        <taxon>Alphaproteobacteria</taxon>
        <taxon>Hyphomicrobiales</taxon>
        <taxon>Rhizobiaceae</taxon>
        <taxon>Ciceribacter</taxon>
    </lineage>
</organism>
<accession>A0ABV7HVP4</accession>
<keyword evidence="2" id="KW-1185">Reference proteome</keyword>
<proteinExistence type="predicted"/>
<name>A0ABV7HVP4_9HYPH</name>
<dbReference type="EMBL" id="JBHRTG010000004">
    <property type="protein sequence ID" value="MFC3162449.1"/>
    <property type="molecule type" value="Genomic_DNA"/>
</dbReference>
<gene>
    <name evidence="1" type="ORF">ACFOHV_04040</name>
</gene>
<comment type="caution">
    <text evidence="1">The sequence shown here is derived from an EMBL/GenBank/DDBJ whole genome shotgun (WGS) entry which is preliminary data.</text>
</comment>
<evidence type="ECO:0000313" key="1">
    <source>
        <dbReference type="EMBL" id="MFC3162449.1"/>
    </source>
</evidence>
<dbReference type="RefSeq" id="WP_244658737.1">
    <property type="nucleotide sequence ID" value="NZ_CP059896.1"/>
</dbReference>
<protein>
    <recommendedName>
        <fullName evidence="3">DUF4365 domain-containing protein</fullName>
    </recommendedName>
</protein>
<evidence type="ECO:0000313" key="2">
    <source>
        <dbReference type="Proteomes" id="UP001595647"/>
    </source>
</evidence>
<reference evidence="2" key="1">
    <citation type="journal article" date="2019" name="Int. J. Syst. Evol. Microbiol.">
        <title>The Global Catalogue of Microorganisms (GCM) 10K type strain sequencing project: providing services to taxonomists for standard genome sequencing and annotation.</title>
        <authorList>
            <consortium name="The Broad Institute Genomics Platform"/>
            <consortium name="The Broad Institute Genome Sequencing Center for Infectious Disease"/>
            <person name="Wu L."/>
            <person name="Ma J."/>
        </authorList>
    </citation>
    <scope>NUCLEOTIDE SEQUENCE [LARGE SCALE GENOMIC DNA]</scope>
    <source>
        <strain evidence="2">KCTC 52231</strain>
    </source>
</reference>
<sequence length="151" mass="17245">MTDMITPRHRSQITGNAGLNYAAWQLSRRGWHVMPTIRNARGSDLIVTNEEETIFFGVQSKGLSKRFPVPLGLSLDALRSDWWVITIHANSDSPTCYVLRLDEVRTLASQDKNGGKWWLEPKAYDRDEFRETWHRVAPAPEHGESPFLPAT</sequence>
<evidence type="ECO:0008006" key="3">
    <source>
        <dbReference type="Google" id="ProtNLM"/>
    </source>
</evidence>
<dbReference type="Proteomes" id="UP001595647">
    <property type="component" value="Unassembled WGS sequence"/>
</dbReference>